<dbReference type="PANTHER" id="PTHR47331">
    <property type="entry name" value="PHD-TYPE DOMAIN-CONTAINING PROTEIN"/>
    <property type="match status" value="1"/>
</dbReference>
<sequence length="313" mass="36727">KPWNEEKETKRSILKFIASQYDPLGFLVPVLIQFKLFIQNLWRQEISWDQPLNMVDTHKWKKLITHWSTDVIELPRQVINLDYHTEIHIFIDASTVAYAAAVYARTVFSEDETTTRLIFAKSRIAPIKGMTTPRLELLSVLIGLRAGLFVIKQLQKQPYSTTLWSESTCVLYWITNYTKLLPRLVRSRVDEIRSSKFNIRYIPSQDNPADIATRGLSPSHLRNCKQWWTGPHWLSESESKWPTNRFNYTGHDKFGQAIIIALTTENNQWFITKSIQFIDVQRFSKLERLVRTTVWALRFIKQTCHKKLPMVSG</sequence>
<dbReference type="OrthoDB" id="5863270at2759"/>
<reference evidence="1 2" key="2">
    <citation type="submission" date="2018-08" db="EMBL/GenBank/DDBJ databases">
        <authorList>
            <person name="Laetsch R D."/>
            <person name="Stevens L."/>
            <person name="Kumar S."/>
            <person name="Blaxter L. M."/>
        </authorList>
    </citation>
    <scope>NUCLEOTIDE SEQUENCE [LARGE SCALE GENOMIC DNA]</scope>
</reference>
<organism evidence="3">
    <name type="scientific">Onchocerca ochengi</name>
    <name type="common">Filarial nematode worm</name>
    <dbReference type="NCBI Taxonomy" id="42157"/>
    <lineage>
        <taxon>Eukaryota</taxon>
        <taxon>Metazoa</taxon>
        <taxon>Ecdysozoa</taxon>
        <taxon>Nematoda</taxon>
        <taxon>Chromadorea</taxon>
        <taxon>Rhabditida</taxon>
        <taxon>Spirurina</taxon>
        <taxon>Spiruromorpha</taxon>
        <taxon>Filarioidea</taxon>
        <taxon>Onchocercidae</taxon>
        <taxon>Onchocerca</taxon>
    </lineage>
</organism>
<accession>A0A182EY48</accession>
<reference evidence="3" key="1">
    <citation type="submission" date="2016-06" db="UniProtKB">
        <authorList>
            <consortium name="WormBaseParasite"/>
        </authorList>
    </citation>
    <scope>IDENTIFICATION</scope>
</reference>
<evidence type="ECO:0000313" key="1">
    <source>
        <dbReference type="EMBL" id="VDN00536.1"/>
    </source>
</evidence>
<dbReference type="EMBL" id="UYRW01013495">
    <property type="protein sequence ID" value="VDN00536.1"/>
    <property type="molecule type" value="Genomic_DNA"/>
</dbReference>
<proteinExistence type="predicted"/>
<dbReference type="WBParaSite" id="nOo.2.0.1.t13103-RA">
    <property type="protein sequence ID" value="nOo.2.0.1.t13103-RA"/>
    <property type="gene ID" value="nOo.2.0.1.g13103"/>
</dbReference>
<dbReference type="InterPro" id="IPR008042">
    <property type="entry name" value="Retrotrans_Pao"/>
</dbReference>
<name>A0A182EY48_ONCOC</name>
<evidence type="ECO:0000313" key="2">
    <source>
        <dbReference type="Proteomes" id="UP000271087"/>
    </source>
</evidence>
<keyword evidence="2" id="KW-1185">Reference proteome</keyword>
<dbReference type="Pfam" id="PF05380">
    <property type="entry name" value="Peptidase_A17"/>
    <property type="match status" value="1"/>
</dbReference>
<dbReference type="STRING" id="42157.A0A182EY48"/>
<gene>
    <name evidence="1" type="ORF">NOO_LOCUS13103</name>
</gene>
<protein>
    <submittedName>
        <fullName evidence="3">Integrase catalytic domain-containing protein</fullName>
    </submittedName>
</protein>
<dbReference type="Proteomes" id="UP000271087">
    <property type="component" value="Unassembled WGS sequence"/>
</dbReference>
<evidence type="ECO:0000313" key="3">
    <source>
        <dbReference type="WBParaSite" id="nOo.2.0.1.t13103-RA"/>
    </source>
</evidence>
<dbReference type="AlphaFoldDB" id="A0A182EY48"/>